<feature type="region of interest" description="Disordered" evidence="1">
    <location>
        <begin position="77"/>
        <end position="101"/>
    </location>
</feature>
<feature type="compositionally biased region" description="Basic and acidic residues" evidence="1">
    <location>
        <begin position="295"/>
        <end position="304"/>
    </location>
</feature>
<organism evidence="2 3">
    <name type="scientific">Macrolepiota fuliginosa MF-IS2</name>
    <dbReference type="NCBI Taxonomy" id="1400762"/>
    <lineage>
        <taxon>Eukaryota</taxon>
        <taxon>Fungi</taxon>
        <taxon>Dikarya</taxon>
        <taxon>Basidiomycota</taxon>
        <taxon>Agaricomycotina</taxon>
        <taxon>Agaricomycetes</taxon>
        <taxon>Agaricomycetidae</taxon>
        <taxon>Agaricales</taxon>
        <taxon>Agaricineae</taxon>
        <taxon>Agaricaceae</taxon>
        <taxon>Macrolepiota</taxon>
    </lineage>
</organism>
<dbReference type="OrthoDB" id="3060221at2759"/>
<feature type="region of interest" description="Disordered" evidence="1">
    <location>
        <begin position="460"/>
        <end position="489"/>
    </location>
</feature>
<comment type="caution">
    <text evidence="2">The sequence shown here is derived from an EMBL/GenBank/DDBJ whole genome shotgun (WGS) entry which is preliminary data.</text>
</comment>
<name>A0A9P5XKE8_9AGAR</name>
<feature type="region of interest" description="Disordered" evidence="1">
    <location>
        <begin position="372"/>
        <end position="399"/>
    </location>
</feature>
<protein>
    <submittedName>
        <fullName evidence="2">Uncharacterized protein</fullName>
    </submittedName>
</protein>
<accession>A0A9P5XKE8</accession>
<dbReference type="Proteomes" id="UP000807342">
    <property type="component" value="Unassembled WGS sequence"/>
</dbReference>
<reference evidence="2" key="1">
    <citation type="submission" date="2020-11" db="EMBL/GenBank/DDBJ databases">
        <authorList>
            <consortium name="DOE Joint Genome Institute"/>
            <person name="Ahrendt S."/>
            <person name="Riley R."/>
            <person name="Andreopoulos W."/>
            <person name="Labutti K."/>
            <person name="Pangilinan J."/>
            <person name="Ruiz-Duenas F.J."/>
            <person name="Barrasa J.M."/>
            <person name="Sanchez-Garcia M."/>
            <person name="Camarero S."/>
            <person name="Miyauchi S."/>
            <person name="Serrano A."/>
            <person name="Linde D."/>
            <person name="Babiker R."/>
            <person name="Drula E."/>
            <person name="Ayuso-Fernandez I."/>
            <person name="Pacheco R."/>
            <person name="Padilla G."/>
            <person name="Ferreira P."/>
            <person name="Barriuso J."/>
            <person name="Kellner H."/>
            <person name="Castanera R."/>
            <person name="Alfaro M."/>
            <person name="Ramirez L."/>
            <person name="Pisabarro A.G."/>
            <person name="Kuo A."/>
            <person name="Tritt A."/>
            <person name="Lipzen A."/>
            <person name="He G."/>
            <person name="Yan M."/>
            <person name="Ng V."/>
            <person name="Cullen D."/>
            <person name="Martin F."/>
            <person name="Rosso M.-N."/>
            <person name="Henrissat B."/>
            <person name="Hibbett D."/>
            <person name="Martinez A.T."/>
            <person name="Grigoriev I.V."/>
        </authorList>
    </citation>
    <scope>NUCLEOTIDE SEQUENCE</scope>
    <source>
        <strain evidence="2">MF-IS2</strain>
    </source>
</reference>
<feature type="compositionally biased region" description="Polar residues" evidence="1">
    <location>
        <begin position="14"/>
        <end position="33"/>
    </location>
</feature>
<evidence type="ECO:0000313" key="2">
    <source>
        <dbReference type="EMBL" id="KAF9452370.1"/>
    </source>
</evidence>
<feature type="compositionally biased region" description="Polar residues" evidence="1">
    <location>
        <begin position="460"/>
        <end position="471"/>
    </location>
</feature>
<dbReference type="AlphaFoldDB" id="A0A9P5XKE8"/>
<feature type="region of interest" description="Disordered" evidence="1">
    <location>
        <begin position="285"/>
        <end position="306"/>
    </location>
</feature>
<feature type="region of interest" description="Disordered" evidence="1">
    <location>
        <begin position="14"/>
        <end position="42"/>
    </location>
</feature>
<evidence type="ECO:0000313" key="3">
    <source>
        <dbReference type="Proteomes" id="UP000807342"/>
    </source>
</evidence>
<gene>
    <name evidence="2" type="ORF">P691DRAFT_235986</name>
</gene>
<keyword evidence="3" id="KW-1185">Reference proteome</keyword>
<dbReference type="EMBL" id="MU151072">
    <property type="protein sequence ID" value="KAF9452370.1"/>
    <property type="molecule type" value="Genomic_DNA"/>
</dbReference>
<proteinExistence type="predicted"/>
<sequence>MIETMRTTRIYIQNKSTKNKAGTDLISSSSHSKQPGEPLESHCKLRGRHLGKEFTFLKPKSNTGGNQRHKETIDVSLTGSGSEDEPPQVAQSTAAKDVVSSPREPLPEWLAQTFATLPREHPLRFLLPQGHCDMDSCDSCLSSDSTAVETAVSSPGIDQQLFAFGVNDTPTSPTVVPPNLLPQGLNNSGSNLVPFGRFAATESYSSSNLLTAEITPRVGAIYSSPPGNAMPFSTPGPASTISRLLTPPRLTISTSDMTMLYSPYLSHENPLFDQELAAFVPNLLPGGAPITEDETSSHQEDQSDRSLGTSVYFDDSFSGFYASPGPCHAQHPIFFDSPVEDCLSSDPPSRPYYLDVEGLDFRWSVFNHGGNDQNSLPKNALPDTEPHTFGEGARSQEDEEAYEEYLVNKSQSSDESNRFHFQAALDATELDPPENMHTEKYHKAFAPTPGIYVSPLMGLTSSTLEGENSGTGPDGRPLYSRDSIESWSD</sequence>
<evidence type="ECO:0000256" key="1">
    <source>
        <dbReference type="SAM" id="MobiDB-lite"/>
    </source>
</evidence>